<evidence type="ECO:0000313" key="1">
    <source>
        <dbReference type="EMBL" id="SJM89870.1"/>
    </source>
</evidence>
<gene>
    <name evidence="1" type="ORF">CRENPOLYSF2_1380018</name>
</gene>
<dbReference type="EMBL" id="FUKJ01000044">
    <property type="protein sequence ID" value="SJM89870.1"/>
    <property type="molecule type" value="Genomic_DNA"/>
</dbReference>
<sequence>MKFELQSTQAFTSWLSKQKDRTIKNQLLSRLARIENGTMVILKPCPPIYLNCAVSLVEASECITRS</sequence>
<name>A0A1R4H1E1_9GAMM</name>
<reference evidence="2" key="1">
    <citation type="submission" date="2017-02" db="EMBL/GenBank/DDBJ databases">
        <authorList>
            <person name="Daims H."/>
        </authorList>
    </citation>
    <scope>NUCLEOTIDE SEQUENCE [LARGE SCALE GENOMIC DNA]</scope>
</reference>
<keyword evidence="2" id="KW-1185">Reference proteome</keyword>
<dbReference type="AlphaFoldDB" id="A0A1R4H1E1"/>
<evidence type="ECO:0000313" key="2">
    <source>
        <dbReference type="Proteomes" id="UP000195442"/>
    </source>
</evidence>
<proteinExistence type="predicted"/>
<protein>
    <submittedName>
        <fullName evidence="1">Uncharacterized protein</fullName>
    </submittedName>
</protein>
<accession>A0A1R4H1E1</accession>
<dbReference type="Proteomes" id="UP000195442">
    <property type="component" value="Unassembled WGS sequence"/>
</dbReference>
<organism evidence="1 2">
    <name type="scientific">Crenothrix polyspora</name>
    <dbReference type="NCBI Taxonomy" id="360316"/>
    <lineage>
        <taxon>Bacteria</taxon>
        <taxon>Pseudomonadati</taxon>
        <taxon>Pseudomonadota</taxon>
        <taxon>Gammaproteobacteria</taxon>
        <taxon>Methylococcales</taxon>
        <taxon>Crenotrichaceae</taxon>
        <taxon>Crenothrix</taxon>
    </lineage>
</organism>